<dbReference type="GO" id="GO:0009279">
    <property type="term" value="C:cell outer membrane"/>
    <property type="evidence" value="ECO:0007669"/>
    <property type="project" value="UniProtKB-SubCell"/>
</dbReference>
<reference evidence="9 10" key="1">
    <citation type="journal article" date="2016" name="Nat. Commun.">
        <title>Thousands of microbial genomes shed light on interconnected biogeochemical processes in an aquifer system.</title>
        <authorList>
            <person name="Anantharaman K."/>
            <person name="Brown C.T."/>
            <person name="Hug L.A."/>
            <person name="Sharon I."/>
            <person name="Castelle C.J."/>
            <person name="Probst A.J."/>
            <person name="Thomas B.C."/>
            <person name="Singh A."/>
            <person name="Wilkins M.J."/>
            <person name="Karaoz U."/>
            <person name="Brodie E.L."/>
            <person name="Williams K.H."/>
            <person name="Hubbard S.S."/>
            <person name="Banfield J.F."/>
        </authorList>
    </citation>
    <scope>NUCLEOTIDE SEQUENCE [LARGE SCALE GENOMIC DNA]</scope>
</reference>
<dbReference type="PRINTS" id="PR00811">
    <property type="entry name" value="BCTERIALGSPD"/>
</dbReference>
<feature type="domain" description="Type II/III secretion system secretin-like" evidence="7">
    <location>
        <begin position="193"/>
        <end position="342"/>
    </location>
</feature>
<feature type="domain" description="NolW-like" evidence="8">
    <location>
        <begin position="54"/>
        <end position="112"/>
    </location>
</feature>
<dbReference type="InterPro" id="IPR001775">
    <property type="entry name" value="GspD/PilQ"/>
</dbReference>
<evidence type="ECO:0000313" key="9">
    <source>
        <dbReference type="EMBL" id="OGC21598.1"/>
    </source>
</evidence>
<protein>
    <submittedName>
        <fullName evidence="9">Uncharacterized protein</fullName>
    </submittedName>
</protein>
<dbReference type="GO" id="GO:0015627">
    <property type="term" value="C:type II protein secretion system complex"/>
    <property type="evidence" value="ECO:0007669"/>
    <property type="project" value="TreeGrafter"/>
</dbReference>
<dbReference type="GO" id="GO:0009306">
    <property type="term" value="P:protein secretion"/>
    <property type="evidence" value="ECO:0007669"/>
    <property type="project" value="InterPro"/>
</dbReference>
<dbReference type="PROSITE" id="PS51257">
    <property type="entry name" value="PROKAR_LIPOPROTEIN"/>
    <property type="match status" value="1"/>
</dbReference>
<sequence length="372" mass="41202">MKKFFLLFILVAICACFANSSFALFLKVKETEPSVGSSTSKVEPKKPEYYIQKFYLKFSRAKEISDMIKDLLAEGEGVSVSEKLNTIAVRASTKTIDNITKVISQIDIPPLQVQVEAKIIEFKKGNGDSSNPETLGLNWTYTNPSDSNDYARQIVTNTVTQGVTGASSFGFFAQIFSGNISAYLKTLSNKIGYNLIASPWVSALNHEESEILIGSKIGYTTLLTTTTGTLQEVNFLEVGTKLKFTPHISDDGFIIMEIYPAISEGTVVNGLPQENTTQTSSKVLVKDSQSIVIGGLTKNYTTQVEYGVPFLSQIPFVGTLFRQTQLQSEKREIMVIITPHIVTPAFLEEMAQRGKNLENRIFEKENNSELIH</sequence>
<dbReference type="EMBL" id="MEUB01000038">
    <property type="protein sequence ID" value="OGC21598.1"/>
    <property type="molecule type" value="Genomic_DNA"/>
</dbReference>
<gene>
    <name evidence="9" type="ORF">A2310_02230</name>
</gene>
<feature type="chain" id="PRO_5009514407" evidence="6">
    <location>
        <begin position="24"/>
        <end position="372"/>
    </location>
</feature>
<dbReference type="InterPro" id="IPR005644">
    <property type="entry name" value="NolW-like"/>
</dbReference>
<dbReference type="AlphaFoldDB" id="A0A1F4SMC0"/>
<evidence type="ECO:0000259" key="7">
    <source>
        <dbReference type="Pfam" id="PF00263"/>
    </source>
</evidence>
<comment type="subcellular location">
    <subcellularLocation>
        <location evidence="5">Cell outer membrane</location>
    </subcellularLocation>
    <subcellularLocation>
        <location evidence="1">Membrane</location>
    </subcellularLocation>
</comment>
<organism evidence="9 10">
    <name type="scientific">candidate division WOR-1 bacterium RIFOXYB2_FULL_37_13</name>
    <dbReference type="NCBI Taxonomy" id="1802579"/>
    <lineage>
        <taxon>Bacteria</taxon>
        <taxon>Bacillati</taxon>
        <taxon>Saganbacteria</taxon>
    </lineage>
</organism>
<evidence type="ECO:0000256" key="3">
    <source>
        <dbReference type="ARBA" id="ARBA00023136"/>
    </source>
</evidence>
<dbReference type="InterPro" id="IPR004846">
    <property type="entry name" value="T2SS/T3SS_dom"/>
</dbReference>
<evidence type="ECO:0000259" key="8">
    <source>
        <dbReference type="Pfam" id="PF03958"/>
    </source>
</evidence>
<dbReference type="Proteomes" id="UP000178417">
    <property type="component" value="Unassembled WGS sequence"/>
</dbReference>
<proteinExistence type="inferred from homology"/>
<dbReference type="PANTHER" id="PTHR30332:SF24">
    <property type="entry name" value="SECRETIN GSPD-RELATED"/>
    <property type="match status" value="1"/>
</dbReference>
<dbReference type="STRING" id="1802579.A2310_02230"/>
<dbReference type="Gene3D" id="3.30.1370.120">
    <property type="match status" value="1"/>
</dbReference>
<evidence type="ECO:0000313" key="10">
    <source>
        <dbReference type="Proteomes" id="UP000178417"/>
    </source>
</evidence>
<evidence type="ECO:0000256" key="6">
    <source>
        <dbReference type="SAM" id="SignalP"/>
    </source>
</evidence>
<evidence type="ECO:0000256" key="1">
    <source>
        <dbReference type="ARBA" id="ARBA00004370"/>
    </source>
</evidence>
<evidence type="ECO:0000256" key="4">
    <source>
        <dbReference type="RuleBase" id="RU004003"/>
    </source>
</evidence>
<keyword evidence="3" id="KW-0472">Membrane</keyword>
<accession>A0A1F4SMC0</accession>
<comment type="caution">
    <text evidence="9">The sequence shown here is derived from an EMBL/GenBank/DDBJ whole genome shotgun (WGS) entry which is preliminary data.</text>
</comment>
<dbReference type="InterPro" id="IPR050810">
    <property type="entry name" value="Bact_Secretion_Sys_Channel"/>
</dbReference>
<dbReference type="Pfam" id="PF03958">
    <property type="entry name" value="Secretin_N"/>
    <property type="match status" value="1"/>
</dbReference>
<dbReference type="PANTHER" id="PTHR30332">
    <property type="entry name" value="PROBABLE GENERAL SECRETION PATHWAY PROTEIN D"/>
    <property type="match status" value="1"/>
</dbReference>
<keyword evidence="5" id="KW-0813">Transport</keyword>
<evidence type="ECO:0000256" key="5">
    <source>
        <dbReference type="RuleBase" id="RU004004"/>
    </source>
</evidence>
<feature type="signal peptide" evidence="6">
    <location>
        <begin position="1"/>
        <end position="23"/>
    </location>
</feature>
<keyword evidence="2 6" id="KW-0732">Signal</keyword>
<dbReference type="Pfam" id="PF00263">
    <property type="entry name" value="Secretin"/>
    <property type="match status" value="1"/>
</dbReference>
<comment type="similarity">
    <text evidence="4">Belongs to the bacterial secretin family.</text>
</comment>
<name>A0A1F4SMC0_UNCSA</name>
<evidence type="ECO:0000256" key="2">
    <source>
        <dbReference type="ARBA" id="ARBA00022729"/>
    </source>
</evidence>
<dbReference type="InterPro" id="IPR038591">
    <property type="entry name" value="NolW-like_sf"/>
</dbReference>